<dbReference type="PANTHER" id="PTHR38600">
    <property type="entry name" value="TRANSCRIPTIONAL REGULATORY PROTEIN"/>
    <property type="match status" value="1"/>
</dbReference>
<dbReference type="RefSeq" id="WP_101472046.1">
    <property type="nucleotide sequence ID" value="NZ_PJND01000007.1"/>
</dbReference>
<dbReference type="PROSITE" id="PS50987">
    <property type="entry name" value="HTH_ARSR_2"/>
    <property type="match status" value="1"/>
</dbReference>
<evidence type="ECO:0000313" key="3">
    <source>
        <dbReference type="EMBL" id="RLJ34717.1"/>
    </source>
</evidence>
<dbReference type="EMBL" id="PJND01000007">
    <property type="protein sequence ID" value="PKW29782.1"/>
    <property type="molecule type" value="Genomic_DNA"/>
</dbReference>
<evidence type="ECO:0000313" key="4">
    <source>
        <dbReference type="Proteomes" id="UP000233767"/>
    </source>
</evidence>
<feature type="domain" description="HTH arsR-type" evidence="1">
    <location>
        <begin position="1"/>
        <end position="90"/>
    </location>
</feature>
<dbReference type="PANTHER" id="PTHR38600:SF1">
    <property type="entry name" value="TRANSCRIPTIONAL REGULATORY PROTEIN"/>
    <property type="match status" value="1"/>
</dbReference>
<sequence>METRRDVFQAIADPTRRQIIGMIAQKPQNVNSLAEKFDVTRQAVSLHIKILMECGLIEIKKQGRERICEARLDKLSEVSVWVEQYKAFWTSRFAALENHLETLKSKDNEDTTTR</sequence>
<reference evidence="3 5" key="2">
    <citation type="submission" date="2018-10" db="EMBL/GenBank/DDBJ databases">
        <title>Genomic Encyclopedia of Archaeal and Bacterial Type Strains, Phase II (KMG-II): from individual species to whole genera.</title>
        <authorList>
            <person name="Goeker M."/>
        </authorList>
    </citation>
    <scope>NUCLEOTIDE SEQUENCE [LARGE SCALE GENOMIC DNA]</scope>
    <source>
        <strain evidence="3 5">DSM 21886</strain>
    </source>
</reference>
<evidence type="ECO:0000259" key="1">
    <source>
        <dbReference type="PROSITE" id="PS50987"/>
    </source>
</evidence>
<name>A0A497UXZ0_9FLAO</name>
<dbReference type="InterPro" id="IPR036388">
    <property type="entry name" value="WH-like_DNA-bd_sf"/>
</dbReference>
<protein>
    <submittedName>
        <fullName evidence="2">ArsR family transcriptional regulator</fullName>
    </submittedName>
    <submittedName>
        <fullName evidence="3">Helix-turn-helix protein</fullName>
    </submittedName>
</protein>
<dbReference type="AlphaFoldDB" id="A0A497UXZ0"/>
<dbReference type="InterPro" id="IPR011991">
    <property type="entry name" value="ArsR-like_HTH"/>
</dbReference>
<dbReference type="SMART" id="SM00418">
    <property type="entry name" value="HTH_ARSR"/>
    <property type="match status" value="1"/>
</dbReference>
<dbReference type="Proteomes" id="UP000233767">
    <property type="component" value="Unassembled WGS sequence"/>
</dbReference>
<dbReference type="SUPFAM" id="SSF46785">
    <property type="entry name" value="Winged helix' DNA-binding domain"/>
    <property type="match status" value="1"/>
</dbReference>
<dbReference type="CDD" id="cd00090">
    <property type="entry name" value="HTH_ARSR"/>
    <property type="match status" value="1"/>
</dbReference>
<dbReference type="Pfam" id="PF01022">
    <property type="entry name" value="HTH_5"/>
    <property type="match status" value="1"/>
</dbReference>
<evidence type="ECO:0000313" key="5">
    <source>
        <dbReference type="Proteomes" id="UP000275027"/>
    </source>
</evidence>
<reference evidence="2 4" key="1">
    <citation type="submission" date="2017-12" db="EMBL/GenBank/DDBJ databases">
        <title>Genomic Encyclopedia of Type Strains, Phase III (KMG-III): the genomes of soil and plant-associated and newly described type strains.</title>
        <authorList>
            <person name="Whitman W."/>
        </authorList>
    </citation>
    <scope>NUCLEOTIDE SEQUENCE [LARGE SCALE GENOMIC DNA]</scope>
    <source>
        <strain evidence="2 4">IP-10</strain>
    </source>
</reference>
<keyword evidence="4" id="KW-1185">Reference proteome</keyword>
<gene>
    <name evidence="2" type="ORF">B0G92_1427</name>
    <name evidence="3" type="ORF">CLV50_0077</name>
</gene>
<dbReference type="InterPro" id="IPR036390">
    <property type="entry name" value="WH_DNA-bd_sf"/>
</dbReference>
<proteinExistence type="predicted"/>
<dbReference type="GO" id="GO:0003700">
    <property type="term" value="F:DNA-binding transcription factor activity"/>
    <property type="evidence" value="ECO:0007669"/>
    <property type="project" value="InterPro"/>
</dbReference>
<dbReference type="PRINTS" id="PR00778">
    <property type="entry name" value="HTHARSR"/>
</dbReference>
<dbReference type="Proteomes" id="UP000275027">
    <property type="component" value="Unassembled WGS sequence"/>
</dbReference>
<organism evidence="3 5">
    <name type="scientific">Flavobacterium lindanitolerans</name>
    <dbReference type="NCBI Taxonomy" id="428988"/>
    <lineage>
        <taxon>Bacteria</taxon>
        <taxon>Pseudomonadati</taxon>
        <taxon>Bacteroidota</taxon>
        <taxon>Flavobacteriia</taxon>
        <taxon>Flavobacteriales</taxon>
        <taxon>Flavobacteriaceae</taxon>
        <taxon>Flavobacterium</taxon>
    </lineage>
</organism>
<comment type="caution">
    <text evidence="3">The sequence shown here is derived from an EMBL/GenBank/DDBJ whole genome shotgun (WGS) entry which is preliminary data.</text>
</comment>
<dbReference type="EMBL" id="RCCB01000010">
    <property type="protein sequence ID" value="RLJ34717.1"/>
    <property type="molecule type" value="Genomic_DNA"/>
</dbReference>
<evidence type="ECO:0000313" key="2">
    <source>
        <dbReference type="EMBL" id="PKW29782.1"/>
    </source>
</evidence>
<dbReference type="NCBIfam" id="NF033788">
    <property type="entry name" value="HTH_metalloreg"/>
    <property type="match status" value="1"/>
</dbReference>
<dbReference type="InterPro" id="IPR001845">
    <property type="entry name" value="HTH_ArsR_DNA-bd_dom"/>
</dbReference>
<dbReference type="Gene3D" id="1.10.10.10">
    <property type="entry name" value="Winged helix-like DNA-binding domain superfamily/Winged helix DNA-binding domain"/>
    <property type="match status" value="1"/>
</dbReference>
<accession>A0A497UXZ0</accession>